<dbReference type="SMART" id="SM00347">
    <property type="entry name" value="HTH_MARR"/>
    <property type="match status" value="1"/>
</dbReference>
<gene>
    <name evidence="5" type="ORF">FXF65_29900</name>
</gene>
<dbReference type="InterPro" id="IPR036390">
    <property type="entry name" value="WH_DNA-bd_sf"/>
</dbReference>
<accession>A0A5D0U073</accession>
<dbReference type="InterPro" id="IPR023187">
    <property type="entry name" value="Tscrpt_reg_MarR-type_CS"/>
</dbReference>
<feature type="domain" description="HTH marR-type" evidence="4">
    <location>
        <begin position="7"/>
        <end position="140"/>
    </location>
</feature>
<keyword evidence="3" id="KW-0804">Transcription</keyword>
<dbReference type="PROSITE" id="PS50995">
    <property type="entry name" value="HTH_MARR_2"/>
    <property type="match status" value="1"/>
</dbReference>
<comment type="caution">
    <text evidence="5">The sequence shown here is derived from an EMBL/GenBank/DDBJ whole genome shotgun (WGS) entry which is preliminary data.</text>
</comment>
<dbReference type="AlphaFoldDB" id="A0A5D0U073"/>
<dbReference type="InterPro" id="IPR036388">
    <property type="entry name" value="WH-like_DNA-bd_sf"/>
</dbReference>
<dbReference type="OrthoDB" id="9783504at2"/>
<evidence type="ECO:0000259" key="4">
    <source>
        <dbReference type="PROSITE" id="PS50995"/>
    </source>
</evidence>
<dbReference type="InterPro" id="IPR000835">
    <property type="entry name" value="HTH_MarR-typ"/>
</dbReference>
<evidence type="ECO:0000256" key="3">
    <source>
        <dbReference type="ARBA" id="ARBA00023163"/>
    </source>
</evidence>
<dbReference type="GO" id="GO:0006950">
    <property type="term" value="P:response to stress"/>
    <property type="evidence" value="ECO:0007669"/>
    <property type="project" value="TreeGrafter"/>
</dbReference>
<dbReference type="GO" id="GO:0003677">
    <property type="term" value="F:DNA binding"/>
    <property type="evidence" value="ECO:0007669"/>
    <property type="project" value="UniProtKB-KW"/>
</dbReference>
<evidence type="ECO:0000256" key="1">
    <source>
        <dbReference type="ARBA" id="ARBA00023015"/>
    </source>
</evidence>
<proteinExistence type="predicted"/>
<dbReference type="Gene3D" id="1.10.10.10">
    <property type="entry name" value="Winged helix-like DNA-binding domain superfamily/Winged helix DNA-binding domain"/>
    <property type="match status" value="1"/>
</dbReference>
<evidence type="ECO:0000313" key="6">
    <source>
        <dbReference type="Proteomes" id="UP000322634"/>
    </source>
</evidence>
<dbReference type="Proteomes" id="UP000322634">
    <property type="component" value="Unassembled WGS sequence"/>
</dbReference>
<name>A0A5D0U073_9ACTN</name>
<dbReference type="EMBL" id="VSFF01000011">
    <property type="protein sequence ID" value="TYC11163.1"/>
    <property type="molecule type" value="Genomic_DNA"/>
</dbReference>
<dbReference type="PROSITE" id="PS01117">
    <property type="entry name" value="HTH_MARR_1"/>
    <property type="match status" value="1"/>
</dbReference>
<keyword evidence="6" id="KW-1185">Reference proteome</keyword>
<dbReference type="InterPro" id="IPR039422">
    <property type="entry name" value="MarR/SlyA-like"/>
</dbReference>
<sequence length="191" mass="20620">MGGRDVAAKTVDALERLTVAYRAFSQQMAGAQGLSPLQLQLLTVLAAGPPPAANVDALHRELQVTQPTVSDAVTALIGKGLVTRRRDPSDRRRFALSLTPAGRETADSIAAQRGELVSIVETLPEGERETVLNSLLLLIAHLHREGVITVARTCLTCRFHEMHDNGHHCTLLNTRLGTADLRVNCPEHLSA</sequence>
<organism evidence="5 6">
    <name type="scientific">Actinomadura syzygii</name>
    <dbReference type="NCBI Taxonomy" id="1427538"/>
    <lineage>
        <taxon>Bacteria</taxon>
        <taxon>Bacillati</taxon>
        <taxon>Actinomycetota</taxon>
        <taxon>Actinomycetes</taxon>
        <taxon>Streptosporangiales</taxon>
        <taxon>Thermomonosporaceae</taxon>
        <taxon>Actinomadura</taxon>
    </lineage>
</organism>
<evidence type="ECO:0000256" key="2">
    <source>
        <dbReference type="ARBA" id="ARBA00023125"/>
    </source>
</evidence>
<protein>
    <submittedName>
        <fullName evidence="5">Winged helix-turn-helix transcriptional regulator</fullName>
    </submittedName>
</protein>
<dbReference type="GO" id="GO:0003700">
    <property type="term" value="F:DNA-binding transcription factor activity"/>
    <property type="evidence" value="ECO:0007669"/>
    <property type="project" value="InterPro"/>
</dbReference>
<dbReference type="Pfam" id="PF12802">
    <property type="entry name" value="MarR_2"/>
    <property type="match status" value="1"/>
</dbReference>
<dbReference type="RefSeq" id="WP_148353371.1">
    <property type="nucleotide sequence ID" value="NZ_JBHSBF010000030.1"/>
</dbReference>
<dbReference type="PANTHER" id="PTHR33164">
    <property type="entry name" value="TRANSCRIPTIONAL REGULATOR, MARR FAMILY"/>
    <property type="match status" value="1"/>
</dbReference>
<dbReference type="SUPFAM" id="SSF46785">
    <property type="entry name" value="Winged helix' DNA-binding domain"/>
    <property type="match status" value="1"/>
</dbReference>
<dbReference type="PANTHER" id="PTHR33164:SF43">
    <property type="entry name" value="HTH-TYPE TRANSCRIPTIONAL REPRESSOR YETL"/>
    <property type="match status" value="1"/>
</dbReference>
<reference evidence="5 6" key="1">
    <citation type="submission" date="2019-08" db="EMBL/GenBank/DDBJ databases">
        <title>Actinomadura sp. nov. CYP1-5 isolated from mountain soil.</title>
        <authorList>
            <person name="Songsumanus A."/>
            <person name="Kuncharoen N."/>
            <person name="Kudo T."/>
            <person name="Yuki M."/>
            <person name="Igarashi Y."/>
            <person name="Tanasupawat S."/>
        </authorList>
    </citation>
    <scope>NUCLEOTIDE SEQUENCE [LARGE SCALE GENOMIC DNA]</scope>
    <source>
        <strain evidence="5 6">GKU157</strain>
    </source>
</reference>
<keyword evidence="1" id="KW-0805">Transcription regulation</keyword>
<keyword evidence="2" id="KW-0238">DNA-binding</keyword>
<evidence type="ECO:0000313" key="5">
    <source>
        <dbReference type="EMBL" id="TYC11163.1"/>
    </source>
</evidence>